<dbReference type="EMBL" id="RWJN01000006">
    <property type="protein sequence ID" value="TCD71447.1"/>
    <property type="molecule type" value="Genomic_DNA"/>
</dbReference>
<proteinExistence type="predicted"/>
<evidence type="ECO:0000313" key="1">
    <source>
        <dbReference type="EMBL" id="TCD71447.1"/>
    </source>
</evidence>
<name>A0A4V2MXU1_9APHY</name>
<organism evidence="1 2">
    <name type="scientific">Steccherinum ochraceum</name>
    <dbReference type="NCBI Taxonomy" id="92696"/>
    <lineage>
        <taxon>Eukaryota</taxon>
        <taxon>Fungi</taxon>
        <taxon>Dikarya</taxon>
        <taxon>Basidiomycota</taxon>
        <taxon>Agaricomycotina</taxon>
        <taxon>Agaricomycetes</taxon>
        <taxon>Polyporales</taxon>
        <taxon>Steccherinaceae</taxon>
        <taxon>Steccherinum</taxon>
    </lineage>
</organism>
<evidence type="ECO:0000313" key="2">
    <source>
        <dbReference type="Proteomes" id="UP000292702"/>
    </source>
</evidence>
<gene>
    <name evidence="1" type="ORF">EIP91_010153</name>
</gene>
<accession>A0A4V2MXU1</accession>
<sequence length="413" mass="45970">MAAPSPNYKTQLGLNCDVPQELVDHVIDHHHADRETLKACSLVSRAWTPSSQLHLFESVSVPYSAPDFLAFLDASPRIAQYIRRLRFFPEIRKGRLVTIICPLHMIPPVLHRLTNLTSFELDNMCTVCLCKSPIGGATTSFSLGALSIQDVADYDRDAREGISQLLNTISSVKRFDVAYKSGQNGSFRDDPQDPDKQDGFTRSTIAVQETFFDTPRATFWCRALLFSPSVNTLRTLVIVIYNLTDLQAAVRLAMGSKVLHHLYLEMGPFSLKNVPRDGGGAGPARRIVLPELLKCDSLHTISLTATDVAIKADYYQRVCGDIADLLMYVPPTVKQVDIISGGEDEARKLFMANVDREVYKSALEKMQGLQEVRVFVKTNDQKVLDEIEADLVQTVVPRRVQLTVATSSKGPIF</sequence>
<dbReference type="Proteomes" id="UP000292702">
    <property type="component" value="Unassembled WGS sequence"/>
</dbReference>
<dbReference type="AlphaFoldDB" id="A0A4V2MXU1"/>
<comment type="caution">
    <text evidence="1">The sequence shown here is derived from an EMBL/GenBank/DDBJ whole genome shotgun (WGS) entry which is preliminary data.</text>
</comment>
<dbReference type="STRING" id="92696.A0A4V2MXU1"/>
<reference evidence="1 2" key="1">
    <citation type="submission" date="2018-11" db="EMBL/GenBank/DDBJ databases">
        <title>Genome assembly of Steccherinum ochraceum LE-BIN_3174, the white-rot fungus of the Steccherinaceae family (The Residual Polyporoid clade, Polyporales, Basidiomycota).</title>
        <authorList>
            <person name="Fedorova T.V."/>
            <person name="Glazunova O.A."/>
            <person name="Landesman E.O."/>
            <person name="Moiseenko K.V."/>
            <person name="Psurtseva N.V."/>
            <person name="Savinova O.S."/>
            <person name="Shakhova N.V."/>
            <person name="Tyazhelova T.V."/>
            <person name="Vasina D.V."/>
        </authorList>
    </citation>
    <scope>NUCLEOTIDE SEQUENCE [LARGE SCALE GENOMIC DNA]</scope>
    <source>
        <strain evidence="1 2">LE-BIN_3174</strain>
    </source>
</reference>
<evidence type="ECO:0008006" key="3">
    <source>
        <dbReference type="Google" id="ProtNLM"/>
    </source>
</evidence>
<keyword evidence="2" id="KW-1185">Reference proteome</keyword>
<dbReference type="OrthoDB" id="2921803at2759"/>
<protein>
    <recommendedName>
        <fullName evidence="3">F-box domain-containing protein</fullName>
    </recommendedName>
</protein>